<dbReference type="EMBL" id="AP027079">
    <property type="protein sequence ID" value="BDU68892.1"/>
    <property type="molecule type" value="Genomic_DNA"/>
</dbReference>
<dbReference type="SUPFAM" id="SSF49452">
    <property type="entry name" value="Starch-binding domain-like"/>
    <property type="match status" value="1"/>
</dbReference>
<comment type="subcellular location">
    <subcellularLocation>
        <location evidence="1 7">Cell outer membrane</location>
        <topology evidence="1 7">Multi-pass membrane protein</topology>
    </subcellularLocation>
</comment>
<dbReference type="Proteomes" id="UP001242010">
    <property type="component" value="Chromosome"/>
</dbReference>
<feature type="chain" id="PRO_5047197933" evidence="8">
    <location>
        <begin position="22"/>
        <end position="915"/>
    </location>
</feature>
<feature type="signal peptide" evidence="8">
    <location>
        <begin position="1"/>
        <end position="21"/>
    </location>
</feature>
<evidence type="ECO:0000256" key="7">
    <source>
        <dbReference type="PROSITE-ProRule" id="PRU01360"/>
    </source>
</evidence>
<keyword evidence="3 7" id="KW-1134">Transmembrane beta strand</keyword>
<gene>
    <name evidence="11" type="primary">oar_1</name>
    <name evidence="11" type="ORF">GETHOR_09930</name>
</gene>
<keyword evidence="6 7" id="KW-0998">Cell outer membrane</keyword>
<evidence type="ECO:0000259" key="10">
    <source>
        <dbReference type="Pfam" id="PF25183"/>
    </source>
</evidence>
<dbReference type="RefSeq" id="WP_286355528.1">
    <property type="nucleotide sequence ID" value="NZ_AP027079.1"/>
</dbReference>
<dbReference type="InterPro" id="IPR036942">
    <property type="entry name" value="Beta-barrel_TonB_sf"/>
</dbReference>
<dbReference type="Gene3D" id="2.60.40.1120">
    <property type="entry name" value="Carboxypeptidase-like, regulatory domain"/>
    <property type="match status" value="1"/>
</dbReference>
<dbReference type="Pfam" id="PF07715">
    <property type="entry name" value="Plug"/>
    <property type="match status" value="1"/>
</dbReference>
<dbReference type="PANTHER" id="PTHR30069">
    <property type="entry name" value="TONB-DEPENDENT OUTER MEMBRANE RECEPTOR"/>
    <property type="match status" value="1"/>
</dbReference>
<dbReference type="Gene3D" id="2.40.170.20">
    <property type="entry name" value="TonB-dependent receptor, beta-barrel domain"/>
    <property type="match status" value="1"/>
</dbReference>
<name>A0ABM8DPK4_9BACT</name>
<evidence type="ECO:0000256" key="2">
    <source>
        <dbReference type="ARBA" id="ARBA00022448"/>
    </source>
</evidence>
<sequence>MTGLRLRYLSLLLASGAVLTAQTTGALQGRVLDPKGRPVAGARVAIGGQALQGGRTTVTDESGAYRFGLLPPGPCTLTATKEGLNTAKAQLQVGLDRTSTVDLVMNAVASATVEVLETNTSVDLKATTVGSNYTAEAISKLNVSRDFANIALLAPGVSQDNAGFKVYGSTGAENSFVVDGINATDVEFGTKGKKVPMEFIQEFQVKTGGYEAEYGKAMGGIINVITKSGGNEFTGDVFVYSEGAILKTGNKHQNDGNLSKPLLIEDKTLELGFDVGGAIIKDRLWFFVAYDRRKENQTYGIRLGPEAGQHAPQDSTRDLFAGKLTWRFSESQSLIASIVGDPETITGAVKSPQGGIGTWDGQNKVGGTDLSLRYEVTGERWFGQLQVSRHQQSSSILPGVGGNQIQLVDQAGGGAQSGGFGRWDDKKFTRDNITGSITGFLGSHELKAGFDLQSDSADIRRSFTGGQLVTLLADDGLGTATSKVYSHYWWTTAAGQVSPTFDAPSIVFASKPKHDSQSFFIQDKWSALPSLTVNLGARIDQTDIKDQFGAKVISLKDEWAPRLGVIWDFRGKGQDKVYASFSRYFEQVPLDLVIRSFSVERNPTTYNFSPTAYASDPAAEALIGSSASIVGSYVEPVDSNLKGSYTDEIILGAETTFRDRYIFGAKFIRRYLGRAIEDGLDVNSPLGDYFIMNPGVSSPAGVTYPKAVRDYKGLELSAQRKFANHHSWQLSYLWSRLEGNYEGAYQGIGGADGTGQLDPNINSAFDLPEFIVNSYGKLSGDRTHQVKANGAYEWDSGLTLGLSFTYQTGTPISRLGYHDGYGRYELFLVERGTEGRSPDTARLDVNLAYTLKLANKHRLRFVVEATNLLDSQTATVIDQRYNFAQADVGQSNPNYRNPFSFQAPRSIRLGIRYSF</sequence>
<evidence type="ECO:0000256" key="5">
    <source>
        <dbReference type="ARBA" id="ARBA00023136"/>
    </source>
</evidence>
<dbReference type="Pfam" id="PF13620">
    <property type="entry name" value="CarboxypepD_reg"/>
    <property type="match status" value="1"/>
</dbReference>
<feature type="domain" description="TonB-dependent transporter Oar-like beta-barrel" evidence="10">
    <location>
        <begin position="556"/>
        <end position="793"/>
    </location>
</feature>
<protein>
    <submittedName>
        <fullName evidence="11">Oar protein</fullName>
    </submittedName>
</protein>
<reference evidence="12" key="1">
    <citation type="journal article" date="2023" name="Int. J. Syst. Evol. Microbiol.">
        <title>Mesoterricola silvestris gen. nov., sp. nov., Mesoterricola sediminis sp. nov., Geothrix oryzae sp. nov., Geothrix edaphica sp. nov., Geothrix rubra sp. nov., and Geothrix limicola sp. nov., six novel members of Acidobacteriota isolated from soils.</title>
        <authorList>
            <person name="Itoh H."/>
            <person name="Sugisawa Y."/>
            <person name="Mise K."/>
            <person name="Xu Z."/>
            <person name="Kuniyasu M."/>
            <person name="Ushijima N."/>
            <person name="Kawano K."/>
            <person name="Kobayashi E."/>
            <person name="Shiratori Y."/>
            <person name="Masuda Y."/>
            <person name="Senoo K."/>
        </authorList>
    </citation>
    <scope>NUCLEOTIDE SEQUENCE [LARGE SCALE GENOMIC DNA]</scope>
    <source>
        <strain evidence="12">Red222</strain>
    </source>
</reference>
<dbReference type="InterPro" id="IPR057601">
    <property type="entry name" value="Oar-like_b-barrel"/>
</dbReference>
<feature type="domain" description="TonB-dependent transporter Oar-like beta-barrel" evidence="10">
    <location>
        <begin position="225"/>
        <end position="305"/>
    </location>
</feature>
<comment type="similarity">
    <text evidence="7">Belongs to the TonB-dependent receptor family.</text>
</comment>
<dbReference type="InterPro" id="IPR012910">
    <property type="entry name" value="Plug_dom"/>
</dbReference>
<dbReference type="InterPro" id="IPR037066">
    <property type="entry name" value="Plug_dom_sf"/>
</dbReference>
<evidence type="ECO:0000259" key="9">
    <source>
        <dbReference type="Pfam" id="PF07715"/>
    </source>
</evidence>
<keyword evidence="12" id="KW-1185">Reference proteome</keyword>
<dbReference type="InterPro" id="IPR039426">
    <property type="entry name" value="TonB-dep_rcpt-like"/>
</dbReference>
<evidence type="ECO:0000313" key="11">
    <source>
        <dbReference type="EMBL" id="BDU68892.1"/>
    </source>
</evidence>
<evidence type="ECO:0000256" key="6">
    <source>
        <dbReference type="ARBA" id="ARBA00023237"/>
    </source>
</evidence>
<dbReference type="PROSITE" id="PS52016">
    <property type="entry name" value="TONB_DEPENDENT_REC_3"/>
    <property type="match status" value="1"/>
</dbReference>
<keyword evidence="8" id="KW-0732">Signal</keyword>
<dbReference type="SUPFAM" id="SSF56935">
    <property type="entry name" value="Porins"/>
    <property type="match status" value="1"/>
</dbReference>
<dbReference type="PANTHER" id="PTHR30069:SF46">
    <property type="entry name" value="OAR PROTEIN"/>
    <property type="match status" value="1"/>
</dbReference>
<feature type="domain" description="TonB-dependent receptor plug" evidence="9">
    <location>
        <begin position="131"/>
        <end position="221"/>
    </location>
</feature>
<evidence type="ECO:0000256" key="1">
    <source>
        <dbReference type="ARBA" id="ARBA00004571"/>
    </source>
</evidence>
<evidence type="ECO:0000256" key="4">
    <source>
        <dbReference type="ARBA" id="ARBA00022692"/>
    </source>
</evidence>
<evidence type="ECO:0000256" key="8">
    <source>
        <dbReference type="SAM" id="SignalP"/>
    </source>
</evidence>
<evidence type="ECO:0000256" key="3">
    <source>
        <dbReference type="ARBA" id="ARBA00022452"/>
    </source>
</evidence>
<dbReference type="Gene3D" id="2.170.130.10">
    <property type="entry name" value="TonB-dependent receptor, plug domain"/>
    <property type="match status" value="1"/>
</dbReference>
<dbReference type="InterPro" id="IPR013784">
    <property type="entry name" value="Carb-bd-like_fold"/>
</dbReference>
<dbReference type="Pfam" id="PF25183">
    <property type="entry name" value="OMP_b-brl_4"/>
    <property type="match status" value="3"/>
</dbReference>
<evidence type="ECO:0000313" key="12">
    <source>
        <dbReference type="Proteomes" id="UP001242010"/>
    </source>
</evidence>
<keyword evidence="5 7" id="KW-0472">Membrane</keyword>
<proteinExistence type="inferred from homology"/>
<keyword evidence="2 7" id="KW-0813">Transport</keyword>
<feature type="domain" description="TonB-dependent transporter Oar-like beta-barrel" evidence="10">
    <location>
        <begin position="313"/>
        <end position="540"/>
    </location>
</feature>
<accession>A0ABM8DPK4</accession>
<organism evidence="11 12">
    <name type="scientific">Geothrix oryzae</name>
    <dbReference type="NCBI Taxonomy" id="2927975"/>
    <lineage>
        <taxon>Bacteria</taxon>
        <taxon>Pseudomonadati</taxon>
        <taxon>Acidobacteriota</taxon>
        <taxon>Holophagae</taxon>
        <taxon>Holophagales</taxon>
        <taxon>Holophagaceae</taxon>
        <taxon>Geothrix</taxon>
    </lineage>
</organism>
<keyword evidence="4 7" id="KW-0812">Transmembrane</keyword>